<protein>
    <submittedName>
        <fullName evidence="1">Uncharacterized protein</fullName>
    </submittedName>
</protein>
<dbReference type="GO" id="GO:0003855">
    <property type="term" value="F:3-dehydroquinate dehydratase activity"/>
    <property type="evidence" value="ECO:0007669"/>
    <property type="project" value="InterPro"/>
</dbReference>
<dbReference type="RefSeq" id="XP_018268900.1">
    <property type="nucleotide sequence ID" value="XM_018413338.1"/>
</dbReference>
<name>A0A0P9EHU7_RHOGW</name>
<gene>
    <name evidence="1" type="ORF">RHOBADRAFT_3622</name>
</gene>
<feature type="non-terminal residue" evidence="1">
    <location>
        <position position="1"/>
    </location>
</feature>
<sequence length="97" mass="10792">PDLMAEYVALVELGFKLGAEYVDVELALPDNVIERLLALRGAATQVLGADHDRRGEWQWMSDAVLAKYKRAARLGCDVIKLVSTPTSFESNLELLKF</sequence>
<proteinExistence type="predicted"/>
<keyword evidence="2" id="KW-1185">Reference proteome</keyword>
<organism evidence="1 2">
    <name type="scientific">Rhodotorula graminis (strain WP1)</name>
    <dbReference type="NCBI Taxonomy" id="578459"/>
    <lineage>
        <taxon>Eukaryota</taxon>
        <taxon>Fungi</taxon>
        <taxon>Dikarya</taxon>
        <taxon>Basidiomycota</taxon>
        <taxon>Pucciniomycotina</taxon>
        <taxon>Microbotryomycetes</taxon>
        <taxon>Sporidiobolales</taxon>
        <taxon>Sporidiobolaceae</taxon>
        <taxon>Rhodotorula</taxon>
    </lineage>
</organism>
<accession>A0A0P9EHU7</accession>
<dbReference type="Gene3D" id="3.20.20.70">
    <property type="entry name" value="Aldolase class I"/>
    <property type="match status" value="1"/>
</dbReference>
<dbReference type="EMBL" id="KQ474085">
    <property type="protein sequence ID" value="KPV72851.1"/>
    <property type="molecule type" value="Genomic_DNA"/>
</dbReference>
<reference evidence="1 2" key="1">
    <citation type="journal article" date="2015" name="Front. Microbiol.">
        <title>Genome sequence of the plant growth promoting endophytic yeast Rhodotorula graminis WP1.</title>
        <authorList>
            <person name="Firrincieli A."/>
            <person name="Otillar R."/>
            <person name="Salamov A."/>
            <person name="Schmutz J."/>
            <person name="Khan Z."/>
            <person name="Redman R.S."/>
            <person name="Fleck N.D."/>
            <person name="Lindquist E."/>
            <person name="Grigoriev I.V."/>
            <person name="Doty S.L."/>
        </authorList>
    </citation>
    <scope>NUCLEOTIDE SEQUENCE [LARGE SCALE GENOMIC DNA]</scope>
    <source>
        <strain evidence="1 2">WP1</strain>
    </source>
</reference>
<evidence type="ECO:0000313" key="2">
    <source>
        <dbReference type="Proteomes" id="UP000053890"/>
    </source>
</evidence>
<dbReference type="AlphaFoldDB" id="A0A0P9EHU7"/>
<evidence type="ECO:0000313" key="1">
    <source>
        <dbReference type="EMBL" id="KPV72851.1"/>
    </source>
</evidence>
<dbReference type="Proteomes" id="UP000053890">
    <property type="component" value="Unassembled WGS sequence"/>
</dbReference>
<dbReference type="GeneID" id="28973787"/>
<feature type="non-terminal residue" evidence="1">
    <location>
        <position position="97"/>
    </location>
</feature>
<dbReference type="InterPro" id="IPR013785">
    <property type="entry name" value="Aldolase_TIM"/>
</dbReference>
<dbReference type="Pfam" id="PF01487">
    <property type="entry name" value="DHquinase_I"/>
    <property type="match status" value="1"/>
</dbReference>
<dbReference type="SUPFAM" id="SSF51569">
    <property type="entry name" value="Aldolase"/>
    <property type="match status" value="1"/>
</dbReference>
<dbReference type="STRING" id="578459.A0A0P9EHU7"/>
<dbReference type="InterPro" id="IPR001381">
    <property type="entry name" value="DHquinase_I"/>
</dbReference>
<dbReference type="OMA" id="LAINMGP"/>
<dbReference type="OrthoDB" id="197068at2759"/>